<reference evidence="9" key="1">
    <citation type="submission" date="2022-01" db="EMBL/GenBank/DDBJ databases">
        <title>Antribacter sp. nov., isolated from Guizhou of China.</title>
        <authorList>
            <person name="Chengliang C."/>
            <person name="Ya Z."/>
        </authorList>
    </citation>
    <scope>NUCLEOTIDE SEQUENCE</scope>
    <source>
        <strain evidence="9">KLBMP 9083</strain>
    </source>
</reference>
<dbReference type="PROSITE" id="PS00159">
    <property type="entry name" value="ALDOLASE_KDPG_KHG_1"/>
    <property type="match status" value="1"/>
</dbReference>
<protein>
    <recommendedName>
        <fullName evidence="5">2-dehydro-3-deoxy-phosphogluconate aldolase</fullName>
        <ecNumber evidence="5">4.1.2.14</ecNumber>
    </recommendedName>
</protein>
<keyword evidence="10" id="KW-1185">Reference proteome</keyword>
<keyword evidence="7" id="KW-0704">Schiff base</keyword>
<dbReference type="Pfam" id="PF01081">
    <property type="entry name" value="Aldolase"/>
    <property type="match status" value="1"/>
</dbReference>
<dbReference type="EMBL" id="JAKGSG010000042">
    <property type="protein sequence ID" value="MCF4122429.1"/>
    <property type="molecule type" value="Genomic_DNA"/>
</dbReference>
<evidence type="ECO:0000256" key="2">
    <source>
        <dbReference type="ARBA" id="ARBA00004736"/>
    </source>
</evidence>
<keyword evidence="8" id="KW-0119">Carbohydrate metabolism</keyword>
<gene>
    <name evidence="9" type="primary">eda</name>
    <name evidence="9" type="ORF">L1785_15735</name>
</gene>
<dbReference type="PANTHER" id="PTHR30246:SF1">
    <property type="entry name" value="2-DEHYDRO-3-DEOXY-6-PHOSPHOGALACTONATE ALDOLASE-RELATED"/>
    <property type="match status" value="1"/>
</dbReference>
<evidence type="ECO:0000256" key="7">
    <source>
        <dbReference type="ARBA" id="ARBA00023270"/>
    </source>
</evidence>
<evidence type="ECO:0000256" key="8">
    <source>
        <dbReference type="ARBA" id="ARBA00023277"/>
    </source>
</evidence>
<dbReference type="CDD" id="cd00452">
    <property type="entry name" value="KDPG_aldolase"/>
    <property type="match status" value="1"/>
</dbReference>
<dbReference type="SUPFAM" id="SSF51569">
    <property type="entry name" value="Aldolase"/>
    <property type="match status" value="1"/>
</dbReference>
<sequence>MVVVDDAAQGIGVATALAENGLPVAEVTFRTAGARAAIEAIATDRPDVLVGAGTVVTPAQVDEAVAAGARFLVSPGISRAVVERAQEVGVPIVPGCATASDIMTALELGVTTVKLFPAGVVGGVAALRALSAPFPQVRFVPTGGVSAANLAEFLAVPSVLAVGGSWMVEKTLVAAGDWAEVGRRTREAVEMAAPAAAQTVTTPSAPEEASR</sequence>
<accession>A0AA41UCU8</accession>
<evidence type="ECO:0000256" key="5">
    <source>
        <dbReference type="ARBA" id="ARBA00013063"/>
    </source>
</evidence>
<dbReference type="NCBIfam" id="NF004325">
    <property type="entry name" value="PRK05718.1"/>
    <property type="match status" value="1"/>
</dbReference>
<evidence type="ECO:0000256" key="1">
    <source>
        <dbReference type="ARBA" id="ARBA00000654"/>
    </source>
</evidence>
<comment type="caution">
    <text evidence="9">The sequence shown here is derived from an EMBL/GenBank/DDBJ whole genome shotgun (WGS) entry which is preliminary data.</text>
</comment>
<evidence type="ECO:0000256" key="4">
    <source>
        <dbReference type="ARBA" id="ARBA00011233"/>
    </source>
</evidence>
<evidence type="ECO:0000313" key="10">
    <source>
        <dbReference type="Proteomes" id="UP001165405"/>
    </source>
</evidence>
<name>A0AA41UCU8_9MICO</name>
<dbReference type="InterPro" id="IPR000887">
    <property type="entry name" value="Aldlse_KDPG_KHG"/>
</dbReference>
<dbReference type="Proteomes" id="UP001165405">
    <property type="component" value="Unassembled WGS sequence"/>
</dbReference>
<dbReference type="InterPro" id="IPR013785">
    <property type="entry name" value="Aldolase_TIM"/>
</dbReference>
<dbReference type="GO" id="GO:0008675">
    <property type="term" value="F:2-dehydro-3-deoxy-phosphogluconate aldolase activity"/>
    <property type="evidence" value="ECO:0007669"/>
    <property type="project" value="UniProtKB-EC"/>
</dbReference>
<keyword evidence="6 9" id="KW-0456">Lyase</keyword>
<dbReference type="NCBIfam" id="TIGR01182">
    <property type="entry name" value="eda"/>
    <property type="match status" value="1"/>
</dbReference>
<evidence type="ECO:0000256" key="3">
    <source>
        <dbReference type="ARBA" id="ARBA00006906"/>
    </source>
</evidence>
<dbReference type="InterPro" id="IPR031338">
    <property type="entry name" value="KDPG/KHG_AS_2"/>
</dbReference>
<proteinExistence type="inferred from homology"/>
<dbReference type="PROSITE" id="PS00160">
    <property type="entry name" value="ALDOLASE_KDPG_KHG_2"/>
    <property type="match status" value="1"/>
</dbReference>
<evidence type="ECO:0000313" key="9">
    <source>
        <dbReference type="EMBL" id="MCF4122429.1"/>
    </source>
</evidence>
<dbReference type="EC" id="4.1.2.14" evidence="5"/>
<dbReference type="PANTHER" id="PTHR30246">
    <property type="entry name" value="2-KETO-3-DEOXY-6-PHOSPHOGLUCONATE ALDOLASE"/>
    <property type="match status" value="1"/>
</dbReference>
<dbReference type="InterPro" id="IPR031337">
    <property type="entry name" value="KDPG/KHG_AS_1"/>
</dbReference>
<comment type="catalytic activity">
    <reaction evidence="1">
        <text>2-dehydro-3-deoxy-6-phospho-D-gluconate = D-glyceraldehyde 3-phosphate + pyruvate</text>
        <dbReference type="Rhea" id="RHEA:17089"/>
        <dbReference type="ChEBI" id="CHEBI:15361"/>
        <dbReference type="ChEBI" id="CHEBI:57569"/>
        <dbReference type="ChEBI" id="CHEBI:59776"/>
        <dbReference type="EC" id="4.1.2.14"/>
    </reaction>
</comment>
<evidence type="ECO:0000256" key="6">
    <source>
        <dbReference type="ARBA" id="ARBA00023239"/>
    </source>
</evidence>
<dbReference type="Gene3D" id="3.20.20.70">
    <property type="entry name" value="Aldolase class I"/>
    <property type="match status" value="1"/>
</dbReference>
<comment type="pathway">
    <text evidence="2">Carbohydrate acid metabolism; 2-dehydro-3-deoxy-D-gluconate degradation; D-glyceraldehyde 3-phosphate and pyruvate from 2-dehydro-3-deoxy-D-gluconate: step 2/2.</text>
</comment>
<organism evidence="9 10">
    <name type="scientific">Antribacter soli</name>
    <dbReference type="NCBI Taxonomy" id="2910976"/>
    <lineage>
        <taxon>Bacteria</taxon>
        <taxon>Bacillati</taxon>
        <taxon>Actinomycetota</taxon>
        <taxon>Actinomycetes</taxon>
        <taxon>Micrococcales</taxon>
        <taxon>Promicromonosporaceae</taxon>
        <taxon>Antribacter</taxon>
    </lineage>
</organism>
<dbReference type="AlphaFoldDB" id="A0AA41UCU8"/>
<comment type="similarity">
    <text evidence="3">Belongs to the KHG/KDPG aldolase family.</text>
</comment>
<comment type="subunit">
    <text evidence="4">Homotrimer.</text>
</comment>